<reference evidence="1" key="1">
    <citation type="submission" date="2021-06" db="EMBL/GenBank/DDBJ databases">
        <authorList>
            <person name="Kallberg Y."/>
            <person name="Tangrot J."/>
            <person name="Rosling A."/>
        </authorList>
    </citation>
    <scope>NUCLEOTIDE SEQUENCE</scope>
    <source>
        <strain evidence="1">28 12/20/2015</strain>
    </source>
</reference>
<dbReference type="Proteomes" id="UP000789366">
    <property type="component" value="Unassembled WGS sequence"/>
</dbReference>
<gene>
    <name evidence="1" type="ORF">SPELUC_LOCUS2138</name>
</gene>
<protein>
    <submittedName>
        <fullName evidence="1">12953_t:CDS:1</fullName>
    </submittedName>
</protein>
<comment type="caution">
    <text evidence="1">The sequence shown here is derived from an EMBL/GenBank/DDBJ whole genome shotgun (WGS) entry which is preliminary data.</text>
</comment>
<name>A0ACA9KNT7_9GLOM</name>
<keyword evidence="2" id="KW-1185">Reference proteome</keyword>
<organism evidence="1 2">
    <name type="scientific">Cetraspora pellucida</name>
    <dbReference type="NCBI Taxonomy" id="1433469"/>
    <lineage>
        <taxon>Eukaryota</taxon>
        <taxon>Fungi</taxon>
        <taxon>Fungi incertae sedis</taxon>
        <taxon>Mucoromycota</taxon>
        <taxon>Glomeromycotina</taxon>
        <taxon>Glomeromycetes</taxon>
        <taxon>Diversisporales</taxon>
        <taxon>Gigasporaceae</taxon>
        <taxon>Cetraspora</taxon>
    </lineage>
</organism>
<evidence type="ECO:0000313" key="2">
    <source>
        <dbReference type="Proteomes" id="UP000789366"/>
    </source>
</evidence>
<sequence>MKFTIPVGELVGDKIMYFEMRIDGLDKLRKIWQILLMQHPRVLEDTLHKRKVDPDINKIRYLVEQTFQALHN</sequence>
<accession>A0ACA9KNT7</accession>
<evidence type="ECO:0000313" key="1">
    <source>
        <dbReference type="EMBL" id="CAG8481260.1"/>
    </source>
</evidence>
<proteinExistence type="predicted"/>
<dbReference type="EMBL" id="CAJVPW010001329">
    <property type="protein sequence ID" value="CAG8481260.1"/>
    <property type="molecule type" value="Genomic_DNA"/>
</dbReference>